<proteinExistence type="predicted"/>
<evidence type="ECO:0000256" key="1">
    <source>
        <dbReference type="SAM" id="MobiDB-lite"/>
    </source>
</evidence>
<dbReference type="AlphaFoldDB" id="A0A1D1ZM51"/>
<gene>
    <name evidence="2" type="ORF">g.21632</name>
</gene>
<protein>
    <submittedName>
        <fullName evidence="2">Uncharacterized protein</fullName>
    </submittedName>
</protein>
<accession>A0A1D1ZM51</accession>
<name>A0A1D1ZM51_AUXPR</name>
<evidence type="ECO:0000313" key="2">
    <source>
        <dbReference type="EMBL" id="JAT68060.1"/>
    </source>
</evidence>
<dbReference type="EMBL" id="GDKF01010562">
    <property type="protein sequence ID" value="JAT68060.1"/>
    <property type="molecule type" value="Transcribed_RNA"/>
</dbReference>
<feature type="region of interest" description="Disordered" evidence="1">
    <location>
        <begin position="233"/>
        <end position="275"/>
    </location>
</feature>
<sequence length="329" mass="35834">MIRWASLSLARPLNQHVSLCSRAEGSVGACARPRHLGRRDGHAGSHVVVAGASAGERIDCNTVHNQVWRNYEVRRSPTDMAAPHRPGHDLRPSTGGQMELLNMADDGLAQSSLPVFHPLEARAPPLRGTSISRMEELQQYLRQCDDRQCFKMYFKVLNSCPRVLMEEIAQQLRRRCAWLAFEEQREYKRAKALNIMGRPGSVPPASPGVGTRDGADAFCLGVLQDNTSPGIFETGPTAVAEPGSPTAGGRLRDDDNFDEEVPASPREEGPREPAMTAHQLQSMTPLSHAALSFLPLSASPALSLFGLLGSPLSSPQRPKPDHNATDLTL</sequence>
<reference evidence="2" key="1">
    <citation type="submission" date="2015-08" db="EMBL/GenBank/DDBJ databases">
        <authorList>
            <person name="Babu N.S."/>
            <person name="Beckwith C.J."/>
            <person name="Beseler K.G."/>
            <person name="Brison A."/>
            <person name="Carone J.V."/>
            <person name="Caskin T.P."/>
            <person name="Diamond M."/>
            <person name="Durham M.E."/>
            <person name="Foxe J.M."/>
            <person name="Go M."/>
            <person name="Henderson B.A."/>
            <person name="Jones I.B."/>
            <person name="McGettigan J.A."/>
            <person name="Micheletti S.J."/>
            <person name="Nasrallah M.E."/>
            <person name="Ortiz D."/>
            <person name="Piller C.R."/>
            <person name="Privatt S.R."/>
            <person name="Schneider S.L."/>
            <person name="Sharp S."/>
            <person name="Smith T.C."/>
            <person name="Stanton J.D."/>
            <person name="Ullery H.E."/>
            <person name="Wilson R.J."/>
            <person name="Serrano M.G."/>
            <person name="Buck G."/>
            <person name="Lee V."/>
            <person name="Wang Y."/>
            <person name="Carvalho R."/>
            <person name="Voegtly L."/>
            <person name="Shi R."/>
            <person name="Duckworth R."/>
            <person name="Johnson A."/>
            <person name="Loviza R."/>
            <person name="Walstead R."/>
            <person name="Shah Z."/>
            <person name="Kiflezghi M."/>
            <person name="Wade K."/>
            <person name="Ball S.L."/>
            <person name="Bradley K.W."/>
            <person name="Asai D.J."/>
            <person name="Bowman C.A."/>
            <person name="Russell D.A."/>
            <person name="Pope W.H."/>
            <person name="Jacobs-Sera D."/>
            <person name="Hendrix R.W."/>
            <person name="Hatfull G.F."/>
        </authorList>
    </citation>
    <scope>NUCLEOTIDE SEQUENCE</scope>
</reference>
<organism evidence="2">
    <name type="scientific">Auxenochlorella protothecoides</name>
    <name type="common">Green microalga</name>
    <name type="synonym">Chlorella protothecoides</name>
    <dbReference type="NCBI Taxonomy" id="3075"/>
    <lineage>
        <taxon>Eukaryota</taxon>
        <taxon>Viridiplantae</taxon>
        <taxon>Chlorophyta</taxon>
        <taxon>core chlorophytes</taxon>
        <taxon>Trebouxiophyceae</taxon>
        <taxon>Chlorellales</taxon>
        <taxon>Chlorellaceae</taxon>
        <taxon>Auxenochlorella</taxon>
    </lineage>
</organism>